<feature type="region of interest" description="Disordered" evidence="1">
    <location>
        <begin position="274"/>
        <end position="300"/>
    </location>
</feature>
<organism evidence="2 3">
    <name type="scientific">Parthenolecanium corni</name>
    <dbReference type="NCBI Taxonomy" id="536013"/>
    <lineage>
        <taxon>Eukaryota</taxon>
        <taxon>Metazoa</taxon>
        <taxon>Ecdysozoa</taxon>
        <taxon>Arthropoda</taxon>
        <taxon>Hexapoda</taxon>
        <taxon>Insecta</taxon>
        <taxon>Pterygota</taxon>
        <taxon>Neoptera</taxon>
        <taxon>Paraneoptera</taxon>
        <taxon>Hemiptera</taxon>
        <taxon>Sternorrhyncha</taxon>
        <taxon>Coccoidea</taxon>
        <taxon>Coccidae</taxon>
        <taxon>Parthenolecanium</taxon>
    </lineage>
</organism>
<evidence type="ECO:0000313" key="2">
    <source>
        <dbReference type="EMBL" id="KAK7590559.1"/>
    </source>
</evidence>
<reference evidence="2 3" key="1">
    <citation type="submission" date="2024-03" db="EMBL/GenBank/DDBJ databases">
        <title>Adaptation during the transition from Ophiocordyceps entomopathogen to insect associate is accompanied by gene loss and intensified selection.</title>
        <authorList>
            <person name="Ward C.M."/>
            <person name="Onetto C.A."/>
            <person name="Borneman A.R."/>
        </authorList>
    </citation>
    <scope>NUCLEOTIDE SEQUENCE [LARGE SCALE GENOMIC DNA]</scope>
    <source>
        <strain evidence="2">AWRI1</strain>
        <tissue evidence="2">Single Adult Female</tissue>
    </source>
</reference>
<evidence type="ECO:0000256" key="1">
    <source>
        <dbReference type="SAM" id="MobiDB-lite"/>
    </source>
</evidence>
<gene>
    <name evidence="2" type="ORF">V9T40_002172</name>
</gene>
<sequence>MPPLLNVCWPGDTAPIIEKKPVNYFQFHERNTTRCDKPVSYSRYAEPDSNLAAHHVISKSLLKKFYQIHSELIKENPTCSKFPQIDHRFQNILDHSQRKILTIHLWMWYDKGVPINYRQSSPPFPLPENAIMDDDEKFLEHLSRVHTWSIGGNLFMGPLAELRGPFDPSARGLDFEIDAEIILGSAKYQEAYALYLKIKRFVDLEKNQRKLDESEDIESSIRNLYTINDMTQYNEIYWEKRTATEDELKCLKKQLARKYRGKKFWAIIKEWSHPSASAKRSTNSTESHCSPSKRRCRNRK</sequence>
<protein>
    <submittedName>
        <fullName evidence="2">Uncharacterized protein</fullName>
    </submittedName>
</protein>
<keyword evidence="3" id="KW-1185">Reference proteome</keyword>
<dbReference type="EMBL" id="JBBCAQ010000022">
    <property type="protein sequence ID" value="KAK7590559.1"/>
    <property type="molecule type" value="Genomic_DNA"/>
</dbReference>
<proteinExistence type="predicted"/>
<evidence type="ECO:0000313" key="3">
    <source>
        <dbReference type="Proteomes" id="UP001367676"/>
    </source>
</evidence>
<comment type="caution">
    <text evidence="2">The sequence shown here is derived from an EMBL/GenBank/DDBJ whole genome shotgun (WGS) entry which is preliminary data.</text>
</comment>
<name>A0AAN9THY6_9HEMI</name>
<dbReference type="Proteomes" id="UP001367676">
    <property type="component" value="Unassembled WGS sequence"/>
</dbReference>
<accession>A0AAN9THY6</accession>
<feature type="compositionally biased region" description="Polar residues" evidence="1">
    <location>
        <begin position="274"/>
        <end position="290"/>
    </location>
</feature>
<feature type="compositionally biased region" description="Basic residues" evidence="1">
    <location>
        <begin position="291"/>
        <end position="300"/>
    </location>
</feature>
<dbReference type="AlphaFoldDB" id="A0AAN9THY6"/>